<dbReference type="InterPro" id="IPR003210">
    <property type="entry name" value="Signal_recog_particle_SRP14"/>
</dbReference>
<dbReference type="GO" id="GO:0030942">
    <property type="term" value="F:endoplasmic reticulum signal peptide binding"/>
    <property type="evidence" value="ECO:0007669"/>
    <property type="project" value="UniProtKB-UniRule"/>
</dbReference>
<comment type="subunit">
    <text evidence="7">Heterodimer with SRP9; binds RNA as heterodimer. Component of a signal recognition particle (SRP) complex that consists of a 7SL RNA molecule of 300 nucleotides and six protein subunits: SRP72, SRP68, SRP54, SRP19, SRP14 and SRP9.</text>
</comment>
<organism evidence="8 9">
    <name type="scientific">Pleodorina starrii</name>
    <dbReference type="NCBI Taxonomy" id="330485"/>
    <lineage>
        <taxon>Eukaryota</taxon>
        <taxon>Viridiplantae</taxon>
        <taxon>Chlorophyta</taxon>
        <taxon>core chlorophytes</taxon>
        <taxon>Chlorophyceae</taxon>
        <taxon>CS clade</taxon>
        <taxon>Chlamydomonadales</taxon>
        <taxon>Volvocaceae</taxon>
        <taxon>Pleodorina</taxon>
    </lineage>
</organism>
<keyword evidence="4 7" id="KW-0694">RNA-binding</keyword>
<protein>
    <recommendedName>
        <fullName evidence="7">Signal recognition particle 14 kDa protein</fullName>
        <shortName evidence="7">SRP14</shortName>
    </recommendedName>
</protein>
<keyword evidence="3 7" id="KW-0963">Cytoplasm</keyword>
<dbReference type="PANTHER" id="PTHR12013">
    <property type="entry name" value="SIGNAL RECOGNITION PARTICLE 14 KD PROTEIN"/>
    <property type="match status" value="1"/>
</dbReference>
<gene>
    <name evidence="8" type="primary">PLEST005477</name>
    <name evidence="8" type="ORF">PLESTB_001336600</name>
</gene>
<evidence type="ECO:0000256" key="6">
    <source>
        <dbReference type="ARBA" id="ARBA00023274"/>
    </source>
</evidence>
<dbReference type="InterPro" id="IPR009018">
    <property type="entry name" value="Signal_recog_particle_SRP9/14"/>
</dbReference>
<evidence type="ECO:0000313" key="8">
    <source>
        <dbReference type="EMBL" id="GLC58238.1"/>
    </source>
</evidence>
<evidence type="ECO:0000256" key="3">
    <source>
        <dbReference type="ARBA" id="ARBA00022490"/>
    </source>
</evidence>
<evidence type="ECO:0000256" key="1">
    <source>
        <dbReference type="ARBA" id="ARBA00004496"/>
    </source>
</evidence>
<dbReference type="FunFam" id="3.30.720.10:FF:000003">
    <property type="entry name" value="Signal recognition particle 14"/>
    <property type="match status" value="1"/>
</dbReference>
<dbReference type="Gene3D" id="3.30.720.10">
    <property type="entry name" value="Signal recognition particle alu RNA binding heterodimer, srp9/1"/>
    <property type="match status" value="1"/>
</dbReference>
<comment type="subcellular location">
    <subcellularLocation>
        <location evidence="1 7">Cytoplasm</location>
    </subcellularLocation>
</comment>
<dbReference type="OrthoDB" id="19209at2759"/>
<keyword evidence="9" id="KW-1185">Reference proteome</keyword>
<name>A0A9W6BU68_9CHLO</name>
<dbReference type="GO" id="GO:0005786">
    <property type="term" value="C:signal recognition particle, endoplasmic reticulum targeting"/>
    <property type="evidence" value="ECO:0007669"/>
    <property type="project" value="UniProtKB-UniRule"/>
</dbReference>
<dbReference type="Proteomes" id="UP001165080">
    <property type="component" value="Unassembled WGS sequence"/>
</dbReference>
<evidence type="ECO:0000256" key="7">
    <source>
        <dbReference type="RuleBase" id="RU368100"/>
    </source>
</evidence>
<comment type="function">
    <text evidence="7">Component of the signal recognition particle (SRP) complex, a ribonucleoprotein complex that mediates the cotranslational targeting of secretory and membrane proteins to the endoplasmic reticulum (ER). SRP9 together with SRP14 and the Alu portion of the SRP RNA, constitutes the elongation arrest domain of SRP. The complex of SRP9 and SRP14 is required for SRP RNA binding.</text>
</comment>
<evidence type="ECO:0000256" key="2">
    <source>
        <dbReference type="ARBA" id="ARBA00010349"/>
    </source>
</evidence>
<comment type="similarity">
    <text evidence="2 7">Belongs to the SRP14 family.</text>
</comment>
<comment type="caution">
    <text evidence="8">The sequence shown here is derived from an EMBL/GenBank/DDBJ whole genome shotgun (WGS) entry which is preliminary data.</text>
</comment>
<keyword evidence="5 7" id="KW-0733">Signal recognition particle</keyword>
<keyword evidence="6 7" id="KW-0687">Ribonucleoprotein</keyword>
<proteinExistence type="inferred from homology"/>
<dbReference type="AlphaFoldDB" id="A0A9W6BU68"/>
<dbReference type="Pfam" id="PF02290">
    <property type="entry name" value="SRP14"/>
    <property type="match status" value="1"/>
</dbReference>
<dbReference type="SUPFAM" id="SSF54762">
    <property type="entry name" value="Signal recognition particle alu RNA binding heterodimer, SRP9/14"/>
    <property type="match status" value="1"/>
</dbReference>
<evidence type="ECO:0000256" key="5">
    <source>
        <dbReference type="ARBA" id="ARBA00023135"/>
    </source>
</evidence>
<sequence>MVLLESDPFLNELHKMYDRNKSGTVWVTMKRTNMKPRKSKKPNPKAEYVCLIRANDGKRHISTTVSATQYAKFSQSMVIIMKGAMADTLKKKEKKKDKQ</sequence>
<evidence type="ECO:0000313" key="9">
    <source>
        <dbReference type="Proteomes" id="UP001165080"/>
    </source>
</evidence>
<reference evidence="8 9" key="1">
    <citation type="journal article" date="2023" name="Commun. Biol.">
        <title>Reorganization of the ancestral sex-determining regions during the evolution of trioecy in Pleodorina starrii.</title>
        <authorList>
            <person name="Takahashi K."/>
            <person name="Suzuki S."/>
            <person name="Kawai-Toyooka H."/>
            <person name="Yamamoto K."/>
            <person name="Hamaji T."/>
            <person name="Ootsuki R."/>
            <person name="Yamaguchi H."/>
            <person name="Kawachi M."/>
            <person name="Higashiyama T."/>
            <person name="Nozaki H."/>
        </authorList>
    </citation>
    <scope>NUCLEOTIDE SEQUENCE [LARGE SCALE GENOMIC DNA]</scope>
    <source>
        <strain evidence="8 9">NIES-4479</strain>
    </source>
</reference>
<dbReference type="GO" id="GO:0008312">
    <property type="term" value="F:7S RNA binding"/>
    <property type="evidence" value="ECO:0007669"/>
    <property type="project" value="UniProtKB-UniRule"/>
</dbReference>
<dbReference type="GO" id="GO:0006614">
    <property type="term" value="P:SRP-dependent cotranslational protein targeting to membrane"/>
    <property type="evidence" value="ECO:0007669"/>
    <property type="project" value="UniProtKB-UniRule"/>
</dbReference>
<evidence type="ECO:0000256" key="4">
    <source>
        <dbReference type="ARBA" id="ARBA00022884"/>
    </source>
</evidence>
<dbReference type="EMBL" id="BRXU01000022">
    <property type="protein sequence ID" value="GLC58238.1"/>
    <property type="molecule type" value="Genomic_DNA"/>
</dbReference>
<accession>A0A9W6BU68</accession>